<dbReference type="EMBL" id="CAJGYO010000002">
    <property type="protein sequence ID" value="CAD6211504.1"/>
    <property type="molecule type" value="Genomic_DNA"/>
</dbReference>
<feature type="region of interest" description="Disordered" evidence="1">
    <location>
        <begin position="120"/>
        <end position="139"/>
    </location>
</feature>
<organism evidence="2 3">
    <name type="scientific">Miscanthus lutarioriparius</name>
    <dbReference type="NCBI Taxonomy" id="422564"/>
    <lineage>
        <taxon>Eukaryota</taxon>
        <taxon>Viridiplantae</taxon>
        <taxon>Streptophyta</taxon>
        <taxon>Embryophyta</taxon>
        <taxon>Tracheophyta</taxon>
        <taxon>Spermatophyta</taxon>
        <taxon>Magnoliopsida</taxon>
        <taxon>Liliopsida</taxon>
        <taxon>Poales</taxon>
        <taxon>Poaceae</taxon>
        <taxon>PACMAD clade</taxon>
        <taxon>Panicoideae</taxon>
        <taxon>Andropogonodae</taxon>
        <taxon>Andropogoneae</taxon>
        <taxon>Saccharinae</taxon>
        <taxon>Miscanthus</taxon>
    </lineage>
</organism>
<evidence type="ECO:0000256" key="1">
    <source>
        <dbReference type="SAM" id="MobiDB-lite"/>
    </source>
</evidence>
<protein>
    <submittedName>
        <fullName evidence="2">Uncharacterized protein</fullName>
    </submittedName>
</protein>
<keyword evidence="3" id="KW-1185">Reference proteome</keyword>
<gene>
    <name evidence="2" type="ORF">NCGR_LOCUS7466</name>
</gene>
<proteinExistence type="predicted"/>
<feature type="region of interest" description="Disordered" evidence="1">
    <location>
        <begin position="51"/>
        <end position="70"/>
    </location>
</feature>
<sequence>MSVGPRTPCRGTSHRRRAASEGAGGAASRCGRGLVAAVGYQPPAAVQAWPLDRPPVATGHGPQARGRRHCRPHAEGRVRVGEAHCHPGVKALPPVERTTAAALEHVGAAPRVRFRFRRRKAGHANATSHAGGSRRGAQQPAWWQSLCPDAFFSA</sequence>
<evidence type="ECO:0000313" key="2">
    <source>
        <dbReference type="EMBL" id="CAD6211504.1"/>
    </source>
</evidence>
<reference evidence="2" key="1">
    <citation type="submission" date="2020-10" db="EMBL/GenBank/DDBJ databases">
        <authorList>
            <person name="Han B."/>
            <person name="Lu T."/>
            <person name="Zhao Q."/>
            <person name="Huang X."/>
            <person name="Zhao Y."/>
        </authorList>
    </citation>
    <scope>NUCLEOTIDE SEQUENCE</scope>
</reference>
<feature type="region of interest" description="Disordered" evidence="1">
    <location>
        <begin position="1"/>
        <end position="28"/>
    </location>
</feature>
<evidence type="ECO:0000313" key="3">
    <source>
        <dbReference type="Proteomes" id="UP000604825"/>
    </source>
</evidence>
<name>A0A811MVS6_9POAL</name>
<dbReference type="AlphaFoldDB" id="A0A811MVS6"/>
<comment type="caution">
    <text evidence="2">The sequence shown here is derived from an EMBL/GenBank/DDBJ whole genome shotgun (WGS) entry which is preliminary data.</text>
</comment>
<dbReference type="Proteomes" id="UP000604825">
    <property type="component" value="Unassembled WGS sequence"/>
</dbReference>
<accession>A0A811MVS6</accession>